<reference evidence="1" key="1">
    <citation type="submission" date="2016-01" db="EMBL/GenBank/DDBJ databases">
        <authorList>
            <person name="Peeters C."/>
        </authorList>
    </citation>
    <scope>NUCLEOTIDE SEQUENCE [LARGE SCALE GENOMIC DNA]</scope>
    <source>
        <strain evidence="1">LMG 29323</strain>
    </source>
</reference>
<keyword evidence="2" id="KW-1185">Reference proteome</keyword>
<dbReference type="Gene3D" id="2.10.10.90">
    <property type="match status" value="1"/>
</dbReference>
<accession>A0A158B0Q8</accession>
<dbReference type="Proteomes" id="UP000054911">
    <property type="component" value="Unassembled WGS sequence"/>
</dbReference>
<comment type="caution">
    <text evidence="1">The sequence shown here is derived from an EMBL/GenBank/DDBJ whole genome shotgun (WGS) entry which is preliminary data.</text>
</comment>
<dbReference type="STRING" id="1777141.AWB80_02882"/>
<evidence type="ECO:0000313" key="1">
    <source>
        <dbReference type="EMBL" id="SAK63559.1"/>
    </source>
</evidence>
<organism evidence="1 2">
    <name type="scientific">Caballeronia pedi</name>
    <dbReference type="NCBI Taxonomy" id="1777141"/>
    <lineage>
        <taxon>Bacteria</taxon>
        <taxon>Pseudomonadati</taxon>
        <taxon>Pseudomonadota</taxon>
        <taxon>Betaproteobacteria</taxon>
        <taxon>Burkholderiales</taxon>
        <taxon>Burkholderiaceae</taxon>
        <taxon>Caballeronia</taxon>
    </lineage>
</organism>
<dbReference type="RefSeq" id="WP_061175354.1">
    <property type="nucleotide sequence ID" value="NZ_FCOE02000008.1"/>
</dbReference>
<dbReference type="EMBL" id="FCOE02000008">
    <property type="protein sequence ID" value="SAK63559.1"/>
    <property type="molecule type" value="Genomic_DNA"/>
</dbReference>
<proteinExistence type="predicted"/>
<gene>
    <name evidence="1" type="ORF">AWB80_02882</name>
</gene>
<name>A0A158B0Q8_9BURK</name>
<evidence type="ECO:0000313" key="2">
    <source>
        <dbReference type="Proteomes" id="UP000054911"/>
    </source>
</evidence>
<sequence length="258" mass="28008">MRDVTGIPNELLDVIARAIKLHVQTYCASIIARLDSIEKRSEPVVNVTSFPVKDHSEAVASLQRNDEEQAKQTAEHRRELDRVASGLDALGERVKTIEGREPPVVKDGEPGRDAFELDVLPVIDFAKDYARGTLAQHQGGLWRAHANTHGEHGWACVVDGIASTQVTMDSERSFTVHIVRSGGAHETATFALPVMIYRGVFVAGETYKAGDVVTWAGSLWHCNATTDTKPDTGGDAWTLAAKRGRDGKDRMSIVGAAA</sequence>
<protein>
    <submittedName>
        <fullName evidence="1">Carbohydrate binding domain protein</fullName>
    </submittedName>
</protein>
<dbReference type="AlphaFoldDB" id="A0A158B0Q8"/>